<evidence type="ECO:0000313" key="1">
    <source>
        <dbReference type="EMBL" id="KAJ8632174.1"/>
    </source>
</evidence>
<gene>
    <name evidence="1" type="ORF">MRB53_025510</name>
</gene>
<protein>
    <submittedName>
        <fullName evidence="1">Uncharacterized protein</fullName>
    </submittedName>
</protein>
<organism evidence="1 2">
    <name type="scientific">Persea americana</name>
    <name type="common">Avocado</name>
    <dbReference type="NCBI Taxonomy" id="3435"/>
    <lineage>
        <taxon>Eukaryota</taxon>
        <taxon>Viridiplantae</taxon>
        <taxon>Streptophyta</taxon>
        <taxon>Embryophyta</taxon>
        <taxon>Tracheophyta</taxon>
        <taxon>Spermatophyta</taxon>
        <taxon>Magnoliopsida</taxon>
        <taxon>Magnoliidae</taxon>
        <taxon>Laurales</taxon>
        <taxon>Lauraceae</taxon>
        <taxon>Persea</taxon>
    </lineage>
</organism>
<reference evidence="1 2" key="1">
    <citation type="journal article" date="2022" name="Hortic Res">
        <title>A haplotype resolved chromosomal level avocado genome allows analysis of novel avocado genes.</title>
        <authorList>
            <person name="Nath O."/>
            <person name="Fletcher S.J."/>
            <person name="Hayward A."/>
            <person name="Shaw L.M."/>
            <person name="Masouleh A.K."/>
            <person name="Furtado A."/>
            <person name="Henry R.J."/>
            <person name="Mitter N."/>
        </authorList>
    </citation>
    <scope>NUCLEOTIDE SEQUENCE [LARGE SCALE GENOMIC DNA]</scope>
    <source>
        <strain evidence="2">cv. Hass</strain>
    </source>
</reference>
<comment type="caution">
    <text evidence="1">The sequence shown here is derived from an EMBL/GenBank/DDBJ whole genome shotgun (WGS) entry which is preliminary data.</text>
</comment>
<proteinExistence type="predicted"/>
<name>A0ACC2LGK1_PERAE</name>
<evidence type="ECO:0000313" key="2">
    <source>
        <dbReference type="Proteomes" id="UP001234297"/>
    </source>
</evidence>
<dbReference type="Proteomes" id="UP001234297">
    <property type="component" value="Chromosome 8"/>
</dbReference>
<sequence length="108" mass="12387">MGLHLVALAKLKFMAMSHSSFVTALLWPFLLKMPFARRMSHAYTDGAASYAFFFFRLRRIFFDEEPVHNGQRWERVLRLLSERVADASRYSTASSDEASLHAATMLAL</sequence>
<keyword evidence="2" id="KW-1185">Reference proteome</keyword>
<dbReference type="EMBL" id="CM056816">
    <property type="protein sequence ID" value="KAJ8632174.1"/>
    <property type="molecule type" value="Genomic_DNA"/>
</dbReference>
<accession>A0ACC2LGK1</accession>